<gene>
    <name evidence="1" type="ORF">GSTUAT00006896001</name>
</gene>
<dbReference type="AlphaFoldDB" id="A0A292PNB8"/>
<organism evidence="1 2">
    <name type="scientific">Tuber aestivum</name>
    <name type="common">summer truffle</name>
    <dbReference type="NCBI Taxonomy" id="59557"/>
    <lineage>
        <taxon>Eukaryota</taxon>
        <taxon>Fungi</taxon>
        <taxon>Dikarya</taxon>
        <taxon>Ascomycota</taxon>
        <taxon>Pezizomycotina</taxon>
        <taxon>Pezizomycetes</taxon>
        <taxon>Pezizales</taxon>
        <taxon>Tuberaceae</taxon>
        <taxon>Tuber</taxon>
    </lineage>
</organism>
<proteinExistence type="predicted"/>
<evidence type="ECO:0000313" key="2">
    <source>
        <dbReference type="Proteomes" id="UP001412239"/>
    </source>
</evidence>
<name>A0A292PNB8_9PEZI</name>
<dbReference type="Proteomes" id="UP001412239">
    <property type="component" value="Unassembled WGS sequence"/>
</dbReference>
<accession>A0A292PNB8</accession>
<sequence>MNNWEWDEIYAAFTLDRTDPTPAEIQTLYTTFICLGPIARTCLLSVPAELGTTQYDQKFSAYVQTIDIEIQ</sequence>
<dbReference type="EMBL" id="LN891101">
    <property type="protein sequence ID" value="CUS09016.1"/>
    <property type="molecule type" value="Genomic_DNA"/>
</dbReference>
<protein>
    <submittedName>
        <fullName evidence="1">Uncharacterized protein</fullName>
    </submittedName>
</protein>
<reference evidence="1" key="1">
    <citation type="submission" date="2015-10" db="EMBL/GenBank/DDBJ databases">
        <authorList>
            <person name="Regsiter A."/>
            <person name="william w."/>
        </authorList>
    </citation>
    <scope>NUCLEOTIDE SEQUENCE</scope>
    <source>
        <strain evidence="1">Montdore</strain>
    </source>
</reference>
<keyword evidence="2" id="KW-1185">Reference proteome</keyword>
<evidence type="ECO:0000313" key="1">
    <source>
        <dbReference type="EMBL" id="CUS09016.1"/>
    </source>
</evidence>